<comment type="caution">
    <text evidence="1">The sequence shown here is derived from an EMBL/GenBank/DDBJ whole genome shotgun (WGS) entry which is preliminary data.</text>
</comment>
<evidence type="ECO:0000313" key="2">
    <source>
        <dbReference type="Proteomes" id="UP000789901"/>
    </source>
</evidence>
<feature type="non-terminal residue" evidence="1">
    <location>
        <position position="92"/>
    </location>
</feature>
<organism evidence="1 2">
    <name type="scientific">Gigaspora margarita</name>
    <dbReference type="NCBI Taxonomy" id="4874"/>
    <lineage>
        <taxon>Eukaryota</taxon>
        <taxon>Fungi</taxon>
        <taxon>Fungi incertae sedis</taxon>
        <taxon>Mucoromycota</taxon>
        <taxon>Glomeromycotina</taxon>
        <taxon>Glomeromycetes</taxon>
        <taxon>Diversisporales</taxon>
        <taxon>Gigasporaceae</taxon>
        <taxon>Gigaspora</taxon>
    </lineage>
</organism>
<keyword evidence="2" id="KW-1185">Reference proteome</keyword>
<name>A0ABN7X442_GIGMA</name>
<protein>
    <submittedName>
        <fullName evidence="1">33240_t:CDS:1</fullName>
    </submittedName>
</protein>
<accession>A0ABN7X442</accession>
<evidence type="ECO:0000313" key="1">
    <source>
        <dbReference type="EMBL" id="CAG8847283.1"/>
    </source>
</evidence>
<dbReference type="Proteomes" id="UP000789901">
    <property type="component" value="Unassembled WGS sequence"/>
</dbReference>
<reference evidence="1 2" key="1">
    <citation type="submission" date="2021-06" db="EMBL/GenBank/DDBJ databases">
        <authorList>
            <person name="Kallberg Y."/>
            <person name="Tangrot J."/>
            <person name="Rosling A."/>
        </authorList>
    </citation>
    <scope>NUCLEOTIDE SEQUENCE [LARGE SCALE GENOMIC DNA]</scope>
    <source>
        <strain evidence="1 2">120-4 pot B 10/14</strain>
    </source>
</reference>
<gene>
    <name evidence="1" type="ORF">GMARGA_LOCUS38591</name>
</gene>
<dbReference type="EMBL" id="CAJVQB010086972">
    <property type="protein sequence ID" value="CAG8847283.1"/>
    <property type="molecule type" value="Genomic_DNA"/>
</dbReference>
<proteinExistence type="predicted"/>
<sequence>MGPDKLKVLQNFNLIAIFQSNSQAIQIKNLWNQFYELYSLMQDNKTTDRMFYEKAQNWLMSFLALSQGQLNKSNFVCGIYHMQDIIPYIHVL</sequence>